<dbReference type="EMBL" id="JABXXO010000015">
    <property type="protein sequence ID" value="KAF7760422.1"/>
    <property type="molecule type" value="Genomic_DNA"/>
</dbReference>
<dbReference type="AlphaFoldDB" id="A0A8H7EVZ5"/>
<reference evidence="1 2" key="1">
    <citation type="journal article" name="Sci. Rep.">
        <title>Telomere-to-telomere assembled and centromere annotated genomes of the two main subspecies of the button mushroom Agaricus bisporus reveal especially polymorphic chromosome ends.</title>
        <authorList>
            <person name="Sonnenberg A.S.M."/>
            <person name="Sedaghat-Telgerd N."/>
            <person name="Lavrijssen B."/>
            <person name="Ohm R.A."/>
            <person name="Hendrickx P.M."/>
            <person name="Scholtmeijer K."/>
            <person name="Baars J.J.P."/>
            <person name="van Peer A."/>
        </authorList>
    </citation>
    <scope>NUCLEOTIDE SEQUENCE [LARGE SCALE GENOMIC DNA]</scope>
    <source>
        <strain evidence="1 2">H119_p4</strain>
    </source>
</reference>
<protein>
    <submittedName>
        <fullName evidence="1">Uncharacterized protein</fullName>
    </submittedName>
</protein>
<comment type="caution">
    <text evidence="1">The sequence shown here is derived from an EMBL/GenBank/DDBJ whole genome shotgun (WGS) entry which is preliminary data.</text>
</comment>
<gene>
    <name evidence="1" type="ORF">Agabi119p4_11098</name>
</gene>
<evidence type="ECO:0000313" key="2">
    <source>
        <dbReference type="Proteomes" id="UP000629468"/>
    </source>
</evidence>
<proteinExistence type="predicted"/>
<name>A0A8H7EVZ5_AGABI</name>
<evidence type="ECO:0000313" key="1">
    <source>
        <dbReference type="EMBL" id="KAF7760422.1"/>
    </source>
</evidence>
<sequence length="413" mass="47640">MMPSVLWVVAFPQELFDHIIELTKDDRSTLYNLCLVSRAICLTAQRYLYRRVALGGVRIKGKGRNRWSLNNLVNRAFFSTLVKTQHLALHVRDLYFRPDVGDAGASDGTSPWRLFHQALRQMINLKRLQITLMTSDQASSRILEALGDHTFQLEAFSWMDYRFKMAANESETFVSFLLSQPKLLALNILAESLHLELPERSCPNLSTFVGTFAHALRVLRIRPITNFVWTAPFGSKPRPYMTVFMKASFSKLRVLILHDHVPVELDYRADLMNCFQSLEALHISLTPNSVYQPGSICILAEATDYLLDLPVLKSLRMVALTGVILGQWQRVMSDFDSFATVDTFITRFFDTHPSLERFYTNELHAPTYYQRWKRREVYPTDVERGDLEDFYQVLGFDCSLICGHATYGRDIWV</sequence>
<dbReference type="Proteomes" id="UP000629468">
    <property type="component" value="Unassembled WGS sequence"/>
</dbReference>
<organism evidence="1 2">
    <name type="scientific">Agaricus bisporus var. burnettii</name>
    <dbReference type="NCBI Taxonomy" id="192524"/>
    <lineage>
        <taxon>Eukaryota</taxon>
        <taxon>Fungi</taxon>
        <taxon>Dikarya</taxon>
        <taxon>Basidiomycota</taxon>
        <taxon>Agaricomycotina</taxon>
        <taxon>Agaricomycetes</taxon>
        <taxon>Agaricomycetidae</taxon>
        <taxon>Agaricales</taxon>
        <taxon>Agaricineae</taxon>
        <taxon>Agaricaceae</taxon>
        <taxon>Agaricus</taxon>
    </lineage>
</organism>
<accession>A0A8H7EVZ5</accession>